<feature type="region of interest" description="Disordered" evidence="1">
    <location>
        <begin position="179"/>
        <end position="207"/>
    </location>
</feature>
<evidence type="ECO:0000256" key="1">
    <source>
        <dbReference type="SAM" id="MobiDB-lite"/>
    </source>
</evidence>
<keyword evidence="3" id="KW-1185">Reference proteome</keyword>
<proteinExistence type="predicted"/>
<comment type="caution">
    <text evidence="2">The sequence shown here is derived from an EMBL/GenBank/DDBJ whole genome shotgun (WGS) entry which is preliminary data.</text>
</comment>
<reference evidence="2" key="1">
    <citation type="journal article" date="2014" name="Int. J. Syst. Evol. Microbiol.">
        <title>Complete genome sequence of Corynebacterium casei LMG S-19264T (=DSM 44701T), isolated from a smear-ripened cheese.</title>
        <authorList>
            <consortium name="US DOE Joint Genome Institute (JGI-PGF)"/>
            <person name="Walter F."/>
            <person name="Albersmeier A."/>
            <person name="Kalinowski J."/>
            <person name="Ruckert C."/>
        </authorList>
    </citation>
    <scope>NUCLEOTIDE SEQUENCE</scope>
    <source>
        <strain evidence="2">CGMCC 4.7308</strain>
    </source>
</reference>
<feature type="region of interest" description="Disordered" evidence="1">
    <location>
        <begin position="1"/>
        <end position="25"/>
    </location>
</feature>
<name>A0A917WFD9_9ACTN</name>
<accession>A0A917WFD9</accession>
<reference evidence="2" key="2">
    <citation type="submission" date="2020-09" db="EMBL/GenBank/DDBJ databases">
        <authorList>
            <person name="Sun Q."/>
            <person name="Zhou Y."/>
        </authorList>
    </citation>
    <scope>NUCLEOTIDE SEQUENCE</scope>
    <source>
        <strain evidence="2">CGMCC 4.7308</strain>
    </source>
</reference>
<sequence>MDGAASDTAGGTAGGAADDGAGPTSTTDGVELAVRALLARADGDADAAVHHARAAAAAGSLLGHALSRYLDPAAGAAAAAGATAPVYDAPAAFQAFVDGGGNVELYRRTSAALAAVYRRAPRGRVLDLGCGDGLAVVPAVLAAGDAAPASVDLVEPSAALLADCRARCAAAGLAVVAQAPTPTPTPTTPADAPAGPTPTDGRGPAAGTTVRTWQTTAQQWLGGPAAGQRWDVVESTFALQSLPPADRAAVLSAVADRAATLAVVEFDVPPEPATPEDRARSLARRYEHGIAEYGADRDLVTQGFLVPVLLGLVDPAASRTNWEHPAATWAADVAAAGWTDVRVEPVADYWYAPAFLLTARSGTRG</sequence>
<protein>
    <recommendedName>
        <fullName evidence="4">Class I SAM-dependent methyltransferase</fullName>
    </recommendedName>
</protein>
<dbReference type="Proteomes" id="UP000655208">
    <property type="component" value="Unassembled WGS sequence"/>
</dbReference>
<dbReference type="InterPro" id="IPR029063">
    <property type="entry name" value="SAM-dependent_MTases_sf"/>
</dbReference>
<dbReference type="Gene3D" id="3.40.50.150">
    <property type="entry name" value="Vaccinia Virus protein VP39"/>
    <property type="match status" value="1"/>
</dbReference>
<evidence type="ECO:0000313" key="2">
    <source>
        <dbReference type="EMBL" id="GGM02295.1"/>
    </source>
</evidence>
<dbReference type="RefSeq" id="WP_188941671.1">
    <property type="nucleotide sequence ID" value="NZ_BMNA01000004.1"/>
</dbReference>
<dbReference type="AlphaFoldDB" id="A0A917WFD9"/>
<evidence type="ECO:0000313" key="3">
    <source>
        <dbReference type="Proteomes" id="UP000655208"/>
    </source>
</evidence>
<evidence type="ECO:0008006" key="4">
    <source>
        <dbReference type="Google" id="ProtNLM"/>
    </source>
</evidence>
<feature type="compositionally biased region" description="Low complexity" evidence="1">
    <location>
        <begin position="188"/>
        <end position="201"/>
    </location>
</feature>
<dbReference type="EMBL" id="BMNA01000004">
    <property type="protein sequence ID" value="GGM02295.1"/>
    <property type="molecule type" value="Genomic_DNA"/>
</dbReference>
<organism evidence="2 3">
    <name type="scientific">Nakamurella endophytica</name>
    <dbReference type="NCBI Taxonomy" id="1748367"/>
    <lineage>
        <taxon>Bacteria</taxon>
        <taxon>Bacillati</taxon>
        <taxon>Actinomycetota</taxon>
        <taxon>Actinomycetes</taxon>
        <taxon>Nakamurellales</taxon>
        <taxon>Nakamurellaceae</taxon>
        <taxon>Nakamurella</taxon>
    </lineage>
</organism>
<dbReference type="SUPFAM" id="SSF53335">
    <property type="entry name" value="S-adenosyl-L-methionine-dependent methyltransferases"/>
    <property type="match status" value="1"/>
</dbReference>
<gene>
    <name evidence="2" type="ORF">GCM10011594_22970</name>
</gene>